<dbReference type="SUPFAM" id="SSF50331">
    <property type="entry name" value="MOP-like"/>
    <property type="match status" value="1"/>
</dbReference>
<dbReference type="InterPro" id="IPR008995">
    <property type="entry name" value="Mo/tungstate-bd_C_term_dom"/>
</dbReference>
<dbReference type="GO" id="GO:0016887">
    <property type="term" value="F:ATP hydrolysis activity"/>
    <property type="evidence" value="ECO:0007669"/>
    <property type="project" value="InterPro"/>
</dbReference>
<evidence type="ECO:0000256" key="6">
    <source>
        <dbReference type="ARBA" id="ARBA00022840"/>
    </source>
</evidence>
<keyword evidence="8" id="KW-0472">Membrane</keyword>
<dbReference type="PANTHER" id="PTHR43514:SF4">
    <property type="entry name" value="ABC TRANSPORTER I FAMILY MEMBER 10"/>
    <property type="match status" value="1"/>
</dbReference>
<evidence type="ECO:0000256" key="4">
    <source>
        <dbReference type="ARBA" id="ARBA00022519"/>
    </source>
</evidence>
<feature type="domain" description="Mop" evidence="11">
    <location>
        <begin position="292"/>
        <end position="356"/>
    </location>
</feature>
<keyword evidence="4" id="KW-0997">Cell inner membrane</keyword>
<feature type="domain" description="ABC transporter" evidence="10">
    <location>
        <begin position="1"/>
        <end position="233"/>
    </location>
</feature>
<dbReference type="GO" id="GO:0016020">
    <property type="term" value="C:membrane"/>
    <property type="evidence" value="ECO:0007669"/>
    <property type="project" value="InterPro"/>
</dbReference>
<dbReference type="GO" id="GO:0005524">
    <property type="term" value="F:ATP binding"/>
    <property type="evidence" value="ECO:0007669"/>
    <property type="project" value="UniProtKB-KW"/>
</dbReference>
<keyword evidence="1" id="KW-0813">Transport</keyword>
<dbReference type="PROSITE" id="PS50893">
    <property type="entry name" value="ABC_TRANSPORTER_2"/>
    <property type="match status" value="1"/>
</dbReference>
<dbReference type="InterPro" id="IPR005116">
    <property type="entry name" value="Transp-assoc_OB_typ1"/>
</dbReference>
<organism evidence="12 13">
    <name type="scientific">Sulfurivirga caldicuralii</name>
    <dbReference type="NCBI Taxonomy" id="364032"/>
    <lineage>
        <taxon>Bacteria</taxon>
        <taxon>Pseudomonadati</taxon>
        <taxon>Pseudomonadota</taxon>
        <taxon>Gammaproteobacteria</taxon>
        <taxon>Thiotrichales</taxon>
        <taxon>Piscirickettsiaceae</taxon>
        <taxon>Sulfurivirga</taxon>
    </lineage>
</organism>
<name>A0A1N6DU07_9GAMM</name>
<evidence type="ECO:0000256" key="8">
    <source>
        <dbReference type="ARBA" id="ARBA00023136"/>
    </source>
</evidence>
<keyword evidence="3 9" id="KW-0500">Molybdenum</keyword>
<dbReference type="InterPro" id="IPR050334">
    <property type="entry name" value="Molybdenum_import_ModC"/>
</dbReference>
<evidence type="ECO:0000313" key="13">
    <source>
        <dbReference type="Proteomes" id="UP000198461"/>
    </source>
</evidence>
<keyword evidence="13" id="KW-1185">Reference proteome</keyword>
<dbReference type="Pfam" id="PF00005">
    <property type="entry name" value="ABC_tran"/>
    <property type="match status" value="1"/>
</dbReference>
<sequence>MAKLRFELTHQRGEFVLNAAATLPEAGVTMLFGPSGSGKSTLLMALAGLLHGEGVVAHGDQCWQASARRCFVPPHRRPLSVVFQDGRLFEHMSVEENLRFAWQHGHGATPIAWDVVVDGLGIAPWLKRRPQQLSGGQRQRVALARGLLVRPAWLFLDEPLSALDAPARSEILALLEGLKADLELPMLWVTHSIEEVERLGDQVVFMDSGQLQPPQSLQAAIRQPGTPLFREEAPVALLTGTVSVPCDGYGLSQLQLGESRLFAHAVTAPIGTNVRLRVPAASVTLSRAPLEETSALNQLPAQVMSLGEVQGHQQLVTLALADGQTLLAQVTRRSLQMLDLQPGEQIWAVIKAVSVL</sequence>
<dbReference type="STRING" id="364032.SAMN05443662_0415"/>
<dbReference type="PANTHER" id="PTHR43514">
    <property type="entry name" value="ABC TRANSPORTER I FAMILY MEMBER 10"/>
    <property type="match status" value="1"/>
</dbReference>
<dbReference type="InterPro" id="IPR011868">
    <property type="entry name" value="ModC_ABC_ATP-bd"/>
</dbReference>
<keyword evidence="6 12" id="KW-0067">ATP-binding</keyword>
<evidence type="ECO:0000313" key="12">
    <source>
        <dbReference type="EMBL" id="SIN74288.1"/>
    </source>
</evidence>
<evidence type="ECO:0000256" key="9">
    <source>
        <dbReference type="PROSITE-ProRule" id="PRU01213"/>
    </source>
</evidence>
<evidence type="ECO:0000256" key="5">
    <source>
        <dbReference type="ARBA" id="ARBA00022741"/>
    </source>
</evidence>
<dbReference type="OrthoDB" id="9802264at2"/>
<reference evidence="12 13" key="1">
    <citation type="submission" date="2016-11" db="EMBL/GenBank/DDBJ databases">
        <authorList>
            <person name="Jaros S."/>
            <person name="Januszkiewicz K."/>
            <person name="Wedrychowicz H."/>
        </authorList>
    </citation>
    <scope>NUCLEOTIDE SEQUENCE [LARGE SCALE GENOMIC DNA]</scope>
    <source>
        <strain evidence="12 13">DSM 17737</strain>
    </source>
</reference>
<dbReference type="Pfam" id="PF03459">
    <property type="entry name" value="TOBE"/>
    <property type="match status" value="1"/>
</dbReference>
<evidence type="ECO:0000259" key="10">
    <source>
        <dbReference type="PROSITE" id="PS50893"/>
    </source>
</evidence>
<dbReference type="AlphaFoldDB" id="A0A1N6DU07"/>
<evidence type="ECO:0000256" key="1">
    <source>
        <dbReference type="ARBA" id="ARBA00022448"/>
    </source>
</evidence>
<dbReference type="RefSeq" id="WP_074200726.1">
    <property type="nucleotide sequence ID" value="NZ_FSRE01000001.1"/>
</dbReference>
<dbReference type="GO" id="GO:0015098">
    <property type="term" value="F:molybdate ion transmembrane transporter activity"/>
    <property type="evidence" value="ECO:0007669"/>
    <property type="project" value="InterPro"/>
</dbReference>
<dbReference type="InterPro" id="IPR004606">
    <property type="entry name" value="Mop_domain"/>
</dbReference>
<keyword evidence="5" id="KW-0547">Nucleotide-binding</keyword>
<evidence type="ECO:0000256" key="2">
    <source>
        <dbReference type="ARBA" id="ARBA00022475"/>
    </source>
</evidence>
<dbReference type="InterPro" id="IPR027417">
    <property type="entry name" value="P-loop_NTPase"/>
</dbReference>
<dbReference type="InterPro" id="IPR017871">
    <property type="entry name" value="ABC_transporter-like_CS"/>
</dbReference>
<gene>
    <name evidence="12" type="ORF">SAMN05443662_0415</name>
</gene>
<dbReference type="Gene3D" id="3.40.50.300">
    <property type="entry name" value="P-loop containing nucleotide triphosphate hydrolases"/>
    <property type="match status" value="1"/>
</dbReference>
<dbReference type="PROSITE" id="PS51866">
    <property type="entry name" value="MOP"/>
    <property type="match status" value="1"/>
</dbReference>
<dbReference type="SMART" id="SM00382">
    <property type="entry name" value="AAA"/>
    <property type="match status" value="1"/>
</dbReference>
<dbReference type="PROSITE" id="PS00211">
    <property type="entry name" value="ABC_TRANSPORTER_1"/>
    <property type="match status" value="1"/>
</dbReference>
<dbReference type="Proteomes" id="UP000198461">
    <property type="component" value="Unassembled WGS sequence"/>
</dbReference>
<dbReference type="NCBIfam" id="TIGR02142">
    <property type="entry name" value="modC_ABC"/>
    <property type="match status" value="1"/>
</dbReference>
<proteinExistence type="predicted"/>
<dbReference type="InterPro" id="IPR003593">
    <property type="entry name" value="AAA+_ATPase"/>
</dbReference>
<keyword evidence="7" id="KW-1278">Translocase</keyword>
<protein>
    <submittedName>
        <fullName evidence="12">Molybdate transport system ATP-binding protein</fullName>
    </submittedName>
</protein>
<dbReference type="GO" id="GO:0140359">
    <property type="term" value="F:ABC-type transporter activity"/>
    <property type="evidence" value="ECO:0007669"/>
    <property type="project" value="InterPro"/>
</dbReference>
<evidence type="ECO:0000256" key="7">
    <source>
        <dbReference type="ARBA" id="ARBA00022967"/>
    </source>
</evidence>
<dbReference type="SUPFAM" id="SSF52540">
    <property type="entry name" value="P-loop containing nucleoside triphosphate hydrolases"/>
    <property type="match status" value="1"/>
</dbReference>
<accession>A0A1N6DU07</accession>
<evidence type="ECO:0000259" key="11">
    <source>
        <dbReference type="PROSITE" id="PS51866"/>
    </source>
</evidence>
<evidence type="ECO:0000256" key="3">
    <source>
        <dbReference type="ARBA" id="ARBA00022505"/>
    </source>
</evidence>
<keyword evidence="2" id="KW-1003">Cell membrane</keyword>
<dbReference type="Gene3D" id="2.40.50.100">
    <property type="match status" value="1"/>
</dbReference>
<dbReference type="InterPro" id="IPR003439">
    <property type="entry name" value="ABC_transporter-like_ATP-bd"/>
</dbReference>
<dbReference type="EMBL" id="FSRE01000001">
    <property type="protein sequence ID" value="SIN74288.1"/>
    <property type="molecule type" value="Genomic_DNA"/>
</dbReference>